<proteinExistence type="inferred from homology"/>
<dbReference type="SUPFAM" id="SSF58104">
    <property type="entry name" value="Methyl-accepting chemotaxis protein (MCP) signaling domain"/>
    <property type="match status" value="1"/>
</dbReference>
<dbReference type="Pfam" id="PF00015">
    <property type="entry name" value="MCPsignal"/>
    <property type="match status" value="1"/>
</dbReference>
<dbReference type="PANTHER" id="PTHR32089:SF112">
    <property type="entry name" value="LYSOZYME-LIKE PROTEIN-RELATED"/>
    <property type="match status" value="1"/>
</dbReference>
<dbReference type="Gene3D" id="1.10.8.500">
    <property type="entry name" value="HAMP domain in histidine kinase"/>
    <property type="match status" value="1"/>
</dbReference>
<keyword evidence="4" id="KW-0812">Transmembrane</keyword>
<evidence type="ECO:0000313" key="8">
    <source>
        <dbReference type="Proteomes" id="UP000279029"/>
    </source>
</evidence>
<feature type="domain" description="HAMP" evidence="6">
    <location>
        <begin position="310"/>
        <end position="362"/>
    </location>
</feature>
<keyword evidence="8" id="KW-1185">Reference proteome</keyword>
<dbReference type="PANTHER" id="PTHR32089">
    <property type="entry name" value="METHYL-ACCEPTING CHEMOTAXIS PROTEIN MCPB"/>
    <property type="match status" value="1"/>
</dbReference>
<feature type="transmembrane region" description="Helical" evidence="4">
    <location>
        <begin position="7"/>
        <end position="29"/>
    </location>
</feature>
<evidence type="ECO:0000259" key="5">
    <source>
        <dbReference type="PROSITE" id="PS50111"/>
    </source>
</evidence>
<dbReference type="PROSITE" id="PS50111">
    <property type="entry name" value="CHEMOTAXIS_TRANSDUC_2"/>
    <property type="match status" value="1"/>
</dbReference>
<gene>
    <name evidence="7" type="ORF">PATL70BA_0233</name>
</gene>
<keyword evidence="4" id="KW-1133">Transmembrane helix</keyword>
<dbReference type="RefSeq" id="WP_125135647.1">
    <property type="nucleotide sequence ID" value="NZ_LR130778.1"/>
</dbReference>
<dbReference type="PROSITE" id="PS50885">
    <property type="entry name" value="HAMP"/>
    <property type="match status" value="1"/>
</dbReference>
<dbReference type="Gene3D" id="3.30.450.20">
    <property type="entry name" value="PAS domain"/>
    <property type="match status" value="1"/>
</dbReference>
<keyword evidence="1 3" id="KW-0807">Transducer</keyword>
<dbReference type="GO" id="GO:0016020">
    <property type="term" value="C:membrane"/>
    <property type="evidence" value="ECO:0007669"/>
    <property type="project" value="InterPro"/>
</dbReference>
<dbReference type="KEGG" id="cbar:PATL70BA_0233"/>
<dbReference type="CDD" id="cd06225">
    <property type="entry name" value="HAMP"/>
    <property type="match status" value="1"/>
</dbReference>
<keyword evidence="4" id="KW-0472">Membrane</keyword>
<dbReference type="OrthoDB" id="9814363at2"/>
<evidence type="ECO:0000256" key="4">
    <source>
        <dbReference type="SAM" id="Phobius"/>
    </source>
</evidence>
<evidence type="ECO:0008006" key="9">
    <source>
        <dbReference type="Google" id="ProtNLM"/>
    </source>
</evidence>
<dbReference type="EMBL" id="LR130778">
    <property type="protein sequence ID" value="VDN46077.1"/>
    <property type="molecule type" value="Genomic_DNA"/>
</dbReference>
<dbReference type="SMART" id="SM00304">
    <property type="entry name" value="HAMP"/>
    <property type="match status" value="1"/>
</dbReference>
<evidence type="ECO:0000256" key="1">
    <source>
        <dbReference type="ARBA" id="ARBA00023224"/>
    </source>
</evidence>
<evidence type="ECO:0000313" key="7">
    <source>
        <dbReference type="EMBL" id="VDN46077.1"/>
    </source>
</evidence>
<dbReference type="SMART" id="SM00283">
    <property type="entry name" value="MA"/>
    <property type="match status" value="1"/>
</dbReference>
<evidence type="ECO:0000259" key="6">
    <source>
        <dbReference type="PROSITE" id="PS50885"/>
    </source>
</evidence>
<dbReference type="AlphaFoldDB" id="A0A3P7PNI6"/>
<feature type="transmembrane region" description="Helical" evidence="4">
    <location>
        <begin position="290"/>
        <end position="308"/>
    </location>
</feature>
<evidence type="ECO:0000256" key="3">
    <source>
        <dbReference type="PROSITE-ProRule" id="PRU00284"/>
    </source>
</evidence>
<sequence>MKLKGKIVLITGIIIVIAISIQGIVSTLASNSAMESVVTLQLQDQISNIKSDIQSATEVVAITRNALDEKNIALTKSIVQLIAEDETWLETGRMSALANQLNVSEIHVIDGSGVLTHGNIEGFYGFDFSTSEQTLPFLDLIGKTDGVLAQAPEARGTDNTLFQYIGASRIDAPGLVQIGIEPTAVQELLDNLDVQKSIERLVVGEGGYALIVDENDTIINHKDMSFVGKNVEEIPWLSGTLSQPDAIDTIHDDGVSYYAMSHSLDGIRLVVTYPLAEVERIRMASVINNVIGILVAIILLVLIIQWIIGKWVSKPIRLIQEGMNEVGQGNFTASVNYHSKDEIGALALDFTKMTENVRRLIHETTQRIESVASASERINHNVDGLTTSSNETTRAIEEIANGASELALNVNDRLIAGKQLGDSVNMIFDRLSEAKNESDGMVNSNALGRTKINTLQTVFKTTVQNTNDVANNVNTLNKSSQAIENIVVTIQGISAQTNLLALNASIEAARAGEAGRGFAVVADEIRKLAEQSSRSAEEINDIIAGIIHVVEGTSKTVVETQNSVESAQLNLDETVSVFDDMDTSVTKVEGVIDAFITETKNIEQLKNELLTSLESMAAISQESAASTEEINASTEEQMSRVTEISEAILHLNEDILKLSDEMQHFEA</sequence>
<dbReference type="Gene3D" id="1.10.287.950">
    <property type="entry name" value="Methyl-accepting chemotaxis protein"/>
    <property type="match status" value="1"/>
</dbReference>
<accession>A0A3P7PNI6</accession>
<dbReference type="Proteomes" id="UP000279029">
    <property type="component" value="Chromosome"/>
</dbReference>
<dbReference type="Pfam" id="PF00672">
    <property type="entry name" value="HAMP"/>
    <property type="match status" value="1"/>
</dbReference>
<comment type="similarity">
    <text evidence="2">Belongs to the methyl-accepting chemotaxis (MCP) protein family.</text>
</comment>
<protein>
    <recommendedName>
        <fullName evidence="9">Methyl-accepting chemotaxis protein</fullName>
    </recommendedName>
</protein>
<name>A0A3P7PNI6_9FIRM</name>
<organism evidence="7 8">
    <name type="scientific">Petrocella atlantisensis</name>
    <dbReference type="NCBI Taxonomy" id="2173034"/>
    <lineage>
        <taxon>Bacteria</taxon>
        <taxon>Bacillati</taxon>
        <taxon>Bacillota</taxon>
        <taxon>Clostridia</taxon>
        <taxon>Lachnospirales</taxon>
        <taxon>Vallitaleaceae</taxon>
        <taxon>Petrocella</taxon>
    </lineage>
</organism>
<feature type="domain" description="Methyl-accepting transducer" evidence="5">
    <location>
        <begin position="381"/>
        <end position="631"/>
    </location>
</feature>
<dbReference type="InterPro" id="IPR003660">
    <property type="entry name" value="HAMP_dom"/>
</dbReference>
<reference evidence="7 8" key="1">
    <citation type="submission" date="2018-09" db="EMBL/GenBank/DDBJ databases">
        <authorList>
            <person name="Postec A."/>
        </authorList>
    </citation>
    <scope>NUCLEOTIDE SEQUENCE [LARGE SCALE GENOMIC DNA]</scope>
    <source>
        <strain evidence="7">70B-A</strain>
    </source>
</reference>
<dbReference type="InterPro" id="IPR004089">
    <property type="entry name" value="MCPsignal_dom"/>
</dbReference>
<evidence type="ECO:0000256" key="2">
    <source>
        <dbReference type="ARBA" id="ARBA00029447"/>
    </source>
</evidence>
<dbReference type="GO" id="GO:0007165">
    <property type="term" value="P:signal transduction"/>
    <property type="evidence" value="ECO:0007669"/>
    <property type="project" value="UniProtKB-KW"/>
</dbReference>